<name>A0ABY6CUC8_9BACT</name>
<dbReference type="GO" id="GO:0008703">
    <property type="term" value="F:5-amino-6-(5-phosphoribosylamino)uracil reductase activity"/>
    <property type="evidence" value="ECO:0007669"/>
    <property type="project" value="UniProtKB-EC"/>
</dbReference>
<keyword evidence="7 12" id="KW-0479">Metal-binding</keyword>
<feature type="domain" description="CMP/dCMP-type deaminase" evidence="13">
    <location>
        <begin position="1"/>
        <end position="125"/>
    </location>
</feature>
<protein>
    <recommendedName>
        <fullName evidence="12">Riboflavin biosynthesis protein RibD</fullName>
    </recommendedName>
    <domain>
        <recommendedName>
            <fullName evidence="12">Diaminohydroxyphosphoribosylaminopyrimidine deaminase</fullName>
            <shortName evidence="12">DRAP deaminase</shortName>
            <ecNumber evidence="12">3.5.4.26</ecNumber>
        </recommendedName>
        <alternativeName>
            <fullName evidence="12">Riboflavin-specific deaminase</fullName>
        </alternativeName>
    </domain>
    <domain>
        <recommendedName>
            <fullName evidence="12">5-amino-6-(5-phosphoribosylamino)uracil reductase</fullName>
            <ecNumber evidence="12">1.1.1.193</ecNumber>
        </recommendedName>
        <alternativeName>
            <fullName evidence="12">HTP reductase</fullName>
        </alternativeName>
    </domain>
</protein>
<dbReference type="EC" id="3.5.4.26" evidence="12"/>
<dbReference type="Pfam" id="PF01872">
    <property type="entry name" value="RibD_C"/>
    <property type="match status" value="1"/>
</dbReference>
<gene>
    <name evidence="14" type="primary">ribD</name>
    <name evidence="14" type="ORF">N6H18_09210</name>
</gene>
<sequence>MSDREFMQRAFDLALKGLGHVSPNPVVGCVIVHEGRIIGEGWHQKYGKAHAEVNAIKSVEDQSLLPKSTVYVTLEPCAHHGKTPPCVDLLVKHKVKKVIIANEDPFPLVNGGGIARLKQAGIEVEVGLLADVGLELNRRFFKAITTNLPYVILKWAQTANGFVARENFDSKWISNDSSRKLVHKWRAEEDAILVGKNTVKFDNPTLNVRDWEGTDPLRVYIDRNLELVDEYNIKDGSIPTICYNTIRSSHDGHLEFVKIEEDSFVLGILMDLYQHNIQSVIIEGGSTVLREFIQAKLWDEARVFVSQKTFESGISAPRLIGNQIDSQELEGDELTIFRPY</sequence>
<keyword evidence="8 12" id="KW-0862">Zinc</keyword>
<evidence type="ECO:0000256" key="2">
    <source>
        <dbReference type="ARBA" id="ARBA00004882"/>
    </source>
</evidence>
<comment type="catalytic activity">
    <reaction evidence="12">
        <text>2,5-diamino-6-hydroxy-4-(5-phosphoribosylamino)-pyrimidine + H2O + H(+) = 5-amino-6-(5-phospho-D-ribosylamino)uracil + NH4(+)</text>
        <dbReference type="Rhea" id="RHEA:21868"/>
        <dbReference type="ChEBI" id="CHEBI:15377"/>
        <dbReference type="ChEBI" id="CHEBI:15378"/>
        <dbReference type="ChEBI" id="CHEBI:28938"/>
        <dbReference type="ChEBI" id="CHEBI:58453"/>
        <dbReference type="ChEBI" id="CHEBI:58614"/>
        <dbReference type="EC" id="3.5.4.26"/>
    </reaction>
</comment>
<dbReference type="Proteomes" id="UP001065174">
    <property type="component" value="Chromosome"/>
</dbReference>
<organism evidence="14 15">
    <name type="scientific">Reichenbachiella agarivorans</name>
    <dbReference type="NCBI Taxonomy" id="2979464"/>
    <lineage>
        <taxon>Bacteria</taxon>
        <taxon>Pseudomonadati</taxon>
        <taxon>Bacteroidota</taxon>
        <taxon>Cytophagia</taxon>
        <taxon>Cytophagales</taxon>
        <taxon>Reichenbachiellaceae</taxon>
        <taxon>Reichenbachiella</taxon>
    </lineage>
</organism>
<evidence type="ECO:0000256" key="11">
    <source>
        <dbReference type="ARBA" id="ARBA00023268"/>
    </source>
</evidence>
<dbReference type="Pfam" id="PF00383">
    <property type="entry name" value="dCMP_cyt_deam_1"/>
    <property type="match status" value="1"/>
</dbReference>
<dbReference type="EMBL" id="CP106679">
    <property type="protein sequence ID" value="UXP34121.1"/>
    <property type="molecule type" value="Genomic_DNA"/>
</dbReference>
<comment type="pathway">
    <text evidence="3 12">Cofactor biosynthesis; riboflavin biosynthesis; 5-amino-6-(D-ribitylamino)uracil from GTP: step 3/4.</text>
</comment>
<keyword evidence="15" id="KW-1185">Reference proteome</keyword>
<dbReference type="InterPro" id="IPR050765">
    <property type="entry name" value="Riboflavin_Biosynth_HTPR"/>
</dbReference>
<dbReference type="InterPro" id="IPR004794">
    <property type="entry name" value="Eubact_RibD"/>
</dbReference>
<dbReference type="PROSITE" id="PS00903">
    <property type="entry name" value="CYT_DCMP_DEAMINASES_1"/>
    <property type="match status" value="1"/>
</dbReference>
<dbReference type="PROSITE" id="PS51747">
    <property type="entry name" value="CYT_DCMP_DEAMINASES_2"/>
    <property type="match status" value="1"/>
</dbReference>
<dbReference type="InterPro" id="IPR002125">
    <property type="entry name" value="CMP_dCMP_dom"/>
</dbReference>
<evidence type="ECO:0000313" key="14">
    <source>
        <dbReference type="EMBL" id="UXP34121.1"/>
    </source>
</evidence>
<dbReference type="Gene3D" id="3.40.140.10">
    <property type="entry name" value="Cytidine Deaminase, domain 2"/>
    <property type="match status" value="1"/>
</dbReference>
<comment type="function">
    <text evidence="1 12">Converts 2,5-diamino-6-(ribosylamino)-4(3h)-pyrimidinone 5'-phosphate into 5-amino-6-(ribosylamino)-2,4(1h,3h)-pyrimidinedione 5'-phosphate.</text>
</comment>
<keyword evidence="10 12" id="KW-0560">Oxidoreductase</keyword>
<keyword evidence="6 12" id="KW-0686">Riboflavin biosynthesis</keyword>
<dbReference type="Gene3D" id="3.40.430.10">
    <property type="entry name" value="Dihydrofolate Reductase, subunit A"/>
    <property type="match status" value="1"/>
</dbReference>
<dbReference type="InterPro" id="IPR016193">
    <property type="entry name" value="Cytidine_deaminase-like"/>
</dbReference>
<evidence type="ECO:0000256" key="10">
    <source>
        <dbReference type="ARBA" id="ARBA00023002"/>
    </source>
</evidence>
<dbReference type="RefSeq" id="WP_262311547.1">
    <property type="nucleotide sequence ID" value="NZ_CP106679.1"/>
</dbReference>
<evidence type="ECO:0000256" key="12">
    <source>
        <dbReference type="PIRNR" id="PIRNR006769"/>
    </source>
</evidence>
<evidence type="ECO:0000256" key="7">
    <source>
        <dbReference type="ARBA" id="ARBA00022723"/>
    </source>
</evidence>
<evidence type="ECO:0000256" key="6">
    <source>
        <dbReference type="ARBA" id="ARBA00022619"/>
    </source>
</evidence>
<dbReference type="PANTHER" id="PTHR38011:SF7">
    <property type="entry name" value="2,5-DIAMINO-6-RIBOSYLAMINO-4(3H)-PYRIMIDINONE 5'-PHOSPHATE REDUCTASE"/>
    <property type="match status" value="1"/>
</dbReference>
<dbReference type="NCBIfam" id="TIGR00326">
    <property type="entry name" value="eubact_ribD"/>
    <property type="match status" value="1"/>
</dbReference>
<comment type="similarity">
    <text evidence="5 12">In the C-terminal section; belongs to the HTP reductase family.</text>
</comment>
<dbReference type="PANTHER" id="PTHR38011">
    <property type="entry name" value="DIHYDROFOLATE REDUCTASE FAMILY PROTEIN (AFU_ORTHOLOGUE AFUA_8G06820)"/>
    <property type="match status" value="1"/>
</dbReference>
<dbReference type="InterPro" id="IPR002734">
    <property type="entry name" value="RibDG_C"/>
</dbReference>
<evidence type="ECO:0000313" key="15">
    <source>
        <dbReference type="Proteomes" id="UP001065174"/>
    </source>
</evidence>
<comment type="similarity">
    <text evidence="4 12">In the N-terminal section; belongs to the cytidine and deoxycytidylate deaminase family.</text>
</comment>
<evidence type="ECO:0000259" key="13">
    <source>
        <dbReference type="PROSITE" id="PS51747"/>
    </source>
</evidence>
<dbReference type="SUPFAM" id="SSF53927">
    <property type="entry name" value="Cytidine deaminase-like"/>
    <property type="match status" value="1"/>
</dbReference>
<keyword evidence="12 14" id="KW-0378">Hydrolase</keyword>
<accession>A0ABY6CUC8</accession>
<dbReference type="EC" id="1.1.1.193" evidence="12"/>
<evidence type="ECO:0000256" key="3">
    <source>
        <dbReference type="ARBA" id="ARBA00004910"/>
    </source>
</evidence>
<comment type="cofactor">
    <cofactor evidence="12">
        <name>Zn(2+)</name>
        <dbReference type="ChEBI" id="CHEBI:29105"/>
    </cofactor>
    <text evidence="12">Binds 1 zinc ion.</text>
</comment>
<keyword evidence="11" id="KW-0511">Multifunctional enzyme</keyword>
<evidence type="ECO:0000256" key="8">
    <source>
        <dbReference type="ARBA" id="ARBA00022833"/>
    </source>
</evidence>
<dbReference type="SUPFAM" id="SSF53597">
    <property type="entry name" value="Dihydrofolate reductase-like"/>
    <property type="match status" value="1"/>
</dbReference>
<dbReference type="GO" id="GO:0008835">
    <property type="term" value="F:diaminohydroxyphosphoribosylaminopyrimidine deaminase activity"/>
    <property type="evidence" value="ECO:0007669"/>
    <property type="project" value="UniProtKB-EC"/>
</dbReference>
<evidence type="ECO:0000256" key="9">
    <source>
        <dbReference type="ARBA" id="ARBA00022857"/>
    </source>
</evidence>
<dbReference type="InterPro" id="IPR024072">
    <property type="entry name" value="DHFR-like_dom_sf"/>
</dbReference>
<evidence type="ECO:0000256" key="4">
    <source>
        <dbReference type="ARBA" id="ARBA00005259"/>
    </source>
</evidence>
<evidence type="ECO:0000256" key="1">
    <source>
        <dbReference type="ARBA" id="ARBA00002151"/>
    </source>
</evidence>
<dbReference type="PIRSF" id="PIRSF006769">
    <property type="entry name" value="RibD"/>
    <property type="match status" value="1"/>
</dbReference>
<proteinExistence type="inferred from homology"/>
<dbReference type="InterPro" id="IPR016192">
    <property type="entry name" value="APOBEC/CMP_deaminase_Zn-bd"/>
</dbReference>
<comment type="catalytic activity">
    <reaction evidence="12">
        <text>5-amino-6-(5-phospho-D-ribitylamino)uracil + NADP(+) = 5-amino-6-(5-phospho-D-ribosylamino)uracil + NADPH + H(+)</text>
        <dbReference type="Rhea" id="RHEA:17845"/>
        <dbReference type="ChEBI" id="CHEBI:15378"/>
        <dbReference type="ChEBI" id="CHEBI:57783"/>
        <dbReference type="ChEBI" id="CHEBI:58349"/>
        <dbReference type="ChEBI" id="CHEBI:58421"/>
        <dbReference type="ChEBI" id="CHEBI:58453"/>
        <dbReference type="EC" id="1.1.1.193"/>
    </reaction>
</comment>
<evidence type="ECO:0000256" key="5">
    <source>
        <dbReference type="ARBA" id="ARBA00007417"/>
    </source>
</evidence>
<keyword evidence="9 12" id="KW-0521">NADP</keyword>
<comment type="pathway">
    <text evidence="2 12">Cofactor biosynthesis; riboflavin biosynthesis; 5-amino-6-(D-ribitylamino)uracil from GTP: step 2/4.</text>
</comment>
<reference evidence="14" key="1">
    <citation type="submission" date="2022-09" db="EMBL/GenBank/DDBJ databases">
        <title>Comparative genomics and taxonomic characterization of three novel marine species of genus Reichenbachiella exhibiting antioxidant and polysaccharide degradation activities.</title>
        <authorList>
            <person name="Muhammad N."/>
            <person name="Lee Y.-J."/>
            <person name="Ko J."/>
            <person name="Kim S.-G."/>
        </authorList>
    </citation>
    <scope>NUCLEOTIDE SEQUENCE</scope>
    <source>
        <strain evidence="14">BKB1-1</strain>
    </source>
</reference>
<dbReference type="CDD" id="cd01284">
    <property type="entry name" value="Riboflavin_deaminase-reductase"/>
    <property type="match status" value="1"/>
</dbReference>